<dbReference type="Proteomes" id="UP000749471">
    <property type="component" value="Unassembled WGS sequence"/>
</dbReference>
<gene>
    <name evidence="1" type="ORF">KQI42_11650</name>
</gene>
<evidence type="ECO:0008006" key="3">
    <source>
        <dbReference type="Google" id="ProtNLM"/>
    </source>
</evidence>
<evidence type="ECO:0000313" key="1">
    <source>
        <dbReference type="EMBL" id="MBU5438670.1"/>
    </source>
</evidence>
<keyword evidence="2" id="KW-1185">Reference proteome</keyword>
<dbReference type="EMBL" id="JAHLPM010000009">
    <property type="protein sequence ID" value="MBU5438670.1"/>
    <property type="molecule type" value="Genomic_DNA"/>
</dbReference>
<reference evidence="1 2" key="1">
    <citation type="submission" date="2021-06" db="EMBL/GenBank/DDBJ databases">
        <authorList>
            <person name="Sun Q."/>
            <person name="Li D."/>
        </authorList>
    </citation>
    <scope>NUCLEOTIDE SEQUENCE [LARGE SCALE GENOMIC DNA]</scope>
    <source>
        <strain evidence="1 2">MSJ-40</strain>
    </source>
</reference>
<evidence type="ECO:0000313" key="2">
    <source>
        <dbReference type="Proteomes" id="UP000749471"/>
    </source>
</evidence>
<name>A0ABS6E8B8_9FIRM</name>
<comment type="caution">
    <text evidence="1">The sequence shown here is derived from an EMBL/GenBank/DDBJ whole genome shotgun (WGS) entry which is preliminary data.</text>
</comment>
<organism evidence="1 2">
    <name type="scientific">Tissierella simiarum</name>
    <dbReference type="NCBI Taxonomy" id="2841534"/>
    <lineage>
        <taxon>Bacteria</taxon>
        <taxon>Bacillati</taxon>
        <taxon>Bacillota</taxon>
        <taxon>Tissierellia</taxon>
        <taxon>Tissierellales</taxon>
        <taxon>Tissierellaceae</taxon>
        <taxon>Tissierella</taxon>
    </lineage>
</organism>
<dbReference type="RefSeq" id="WP_216519945.1">
    <property type="nucleotide sequence ID" value="NZ_JAHLPM010000009.1"/>
</dbReference>
<proteinExistence type="predicted"/>
<protein>
    <recommendedName>
        <fullName evidence="3">CARD domain-containing protein</fullName>
    </recommendedName>
</protein>
<accession>A0ABS6E8B8</accession>
<sequence>MSVEMMLKELCEETMEILMGLKERGILTEEELEKHLKEKREFIQMLEKKEELACYIH</sequence>